<dbReference type="Gene3D" id="3.40.525.10">
    <property type="entry name" value="CRAL-TRIO lipid binding domain"/>
    <property type="match status" value="1"/>
</dbReference>
<dbReference type="InterPro" id="IPR011074">
    <property type="entry name" value="CRAL/TRIO_N_dom"/>
</dbReference>
<dbReference type="CDD" id="cd00170">
    <property type="entry name" value="SEC14"/>
    <property type="match status" value="1"/>
</dbReference>
<dbReference type="SUPFAM" id="SSF52087">
    <property type="entry name" value="CRAL/TRIO domain"/>
    <property type="match status" value="1"/>
</dbReference>
<dbReference type="Pfam" id="PF00650">
    <property type="entry name" value="CRAL_TRIO"/>
    <property type="match status" value="1"/>
</dbReference>
<gene>
    <name evidence="2" type="ORF">AMTR_s00061p00193840</name>
</gene>
<evidence type="ECO:0000313" key="3">
    <source>
        <dbReference type="Proteomes" id="UP000017836"/>
    </source>
</evidence>
<dbReference type="SUPFAM" id="SSF46938">
    <property type="entry name" value="CRAL/TRIO N-terminal domain"/>
    <property type="match status" value="1"/>
</dbReference>
<evidence type="ECO:0000313" key="2">
    <source>
        <dbReference type="EMBL" id="ERN19214.1"/>
    </source>
</evidence>
<keyword evidence="3" id="KW-1185">Reference proteome</keyword>
<dbReference type="PANTHER" id="PTHR46226:SF6">
    <property type="entry name" value="SEC14P-LIKE PHOSPHATIDYLINOSITOL TRANSFER FAMILY PROTEIN"/>
    <property type="match status" value="1"/>
</dbReference>
<name>U5D9N9_AMBTC</name>
<dbReference type="InterPro" id="IPR036865">
    <property type="entry name" value="CRAL-TRIO_dom_sf"/>
</dbReference>
<proteinExistence type="predicted"/>
<reference evidence="3" key="1">
    <citation type="journal article" date="2013" name="Science">
        <title>The Amborella genome and the evolution of flowering plants.</title>
        <authorList>
            <consortium name="Amborella Genome Project"/>
        </authorList>
    </citation>
    <scope>NUCLEOTIDE SEQUENCE [LARGE SCALE GENOMIC DNA]</scope>
</reference>
<accession>U5D9N9</accession>
<dbReference type="AlphaFoldDB" id="U5D9N9"/>
<organism evidence="2 3">
    <name type="scientific">Amborella trichopoda</name>
    <dbReference type="NCBI Taxonomy" id="13333"/>
    <lineage>
        <taxon>Eukaryota</taxon>
        <taxon>Viridiplantae</taxon>
        <taxon>Streptophyta</taxon>
        <taxon>Embryophyta</taxon>
        <taxon>Tracheophyta</taxon>
        <taxon>Spermatophyta</taxon>
        <taxon>Magnoliopsida</taxon>
        <taxon>Amborellales</taxon>
        <taxon>Amborellaceae</taxon>
        <taxon>Amborella</taxon>
    </lineage>
</organism>
<feature type="domain" description="CRAL-TRIO" evidence="1">
    <location>
        <begin position="85"/>
        <end position="214"/>
    </location>
</feature>
<evidence type="ECO:0000259" key="1">
    <source>
        <dbReference type="PROSITE" id="PS50191"/>
    </source>
</evidence>
<dbReference type="Pfam" id="PF03765">
    <property type="entry name" value="CRAL_TRIO_N"/>
    <property type="match status" value="1"/>
</dbReference>
<dbReference type="Gramene" id="ERN19214">
    <property type="protein sequence ID" value="ERN19214"/>
    <property type="gene ID" value="AMTR_s00061p00193840"/>
</dbReference>
<dbReference type="Proteomes" id="UP000017836">
    <property type="component" value="Unassembled WGS sequence"/>
</dbReference>
<dbReference type="InterPro" id="IPR036273">
    <property type="entry name" value="CRAL/TRIO_N_dom_sf"/>
</dbReference>
<dbReference type="OMA" id="GYLMETL"/>
<protein>
    <recommendedName>
        <fullName evidence="1">CRAL-TRIO domain-containing protein</fullName>
    </recommendedName>
</protein>
<sequence>MGIVSDDALKHFKGLIDQATAKDEPLRKTFENMHQGYLMETLRRFLKAREGNVAKANKMLLDCLNWRIQSEIDNILAKPIIPSNMYRAVRDSQLIGLSGYSKEGLPVFAIGVGMSTFDKASVHYYVQSHIQINEYRDRVILPAATHKHGRYIGTCLKVLDMTGLKLSALNHIKLLTIISTIDDLNYPEKTDTYYIVNVPYIFSACWKVRVKVHF</sequence>
<dbReference type="HOGENOM" id="CLU_081124_0_0_1"/>
<dbReference type="PROSITE" id="PS50191">
    <property type="entry name" value="CRAL_TRIO"/>
    <property type="match status" value="1"/>
</dbReference>
<dbReference type="EMBL" id="KI392075">
    <property type="protein sequence ID" value="ERN19214.1"/>
    <property type="molecule type" value="Genomic_DNA"/>
</dbReference>
<dbReference type="eggNOG" id="KOG1471">
    <property type="taxonomic scope" value="Eukaryota"/>
</dbReference>
<dbReference type="PANTHER" id="PTHR46226">
    <property type="entry name" value="CRAL-TRIO DOMAIN-CONTAINING PROTEIN"/>
    <property type="match status" value="1"/>
</dbReference>
<dbReference type="InterPro" id="IPR001251">
    <property type="entry name" value="CRAL-TRIO_dom"/>
</dbReference>